<dbReference type="GO" id="GO:0003677">
    <property type="term" value="F:DNA binding"/>
    <property type="evidence" value="ECO:0007669"/>
    <property type="project" value="InterPro"/>
</dbReference>
<dbReference type="SMART" id="SM00850">
    <property type="entry name" value="LytTR"/>
    <property type="match status" value="1"/>
</dbReference>
<dbReference type="InterPro" id="IPR046947">
    <property type="entry name" value="LytR-like"/>
</dbReference>
<dbReference type="PROSITE" id="PS50110">
    <property type="entry name" value="RESPONSE_REGULATORY"/>
    <property type="match status" value="1"/>
</dbReference>
<dbReference type="PROSITE" id="PS50930">
    <property type="entry name" value="HTH_LYTTR"/>
    <property type="match status" value="1"/>
</dbReference>
<organism evidence="4 5">
    <name type="scientific">Aquimarina brevivitae</name>
    <dbReference type="NCBI Taxonomy" id="323412"/>
    <lineage>
        <taxon>Bacteria</taxon>
        <taxon>Pseudomonadati</taxon>
        <taxon>Bacteroidota</taxon>
        <taxon>Flavobacteriia</taxon>
        <taxon>Flavobacteriales</taxon>
        <taxon>Flavobacteriaceae</taxon>
        <taxon>Aquimarina</taxon>
    </lineage>
</organism>
<evidence type="ECO:0000313" key="5">
    <source>
        <dbReference type="Proteomes" id="UP000292262"/>
    </source>
</evidence>
<accession>A0A4Q7P1E0</accession>
<evidence type="ECO:0000256" key="1">
    <source>
        <dbReference type="PROSITE-ProRule" id="PRU00169"/>
    </source>
</evidence>
<dbReference type="OrthoDB" id="2168082at2"/>
<protein>
    <submittedName>
        <fullName evidence="4">LytTR family two component transcriptional regulator</fullName>
    </submittedName>
</protein>
<reference evidence="4 5" key="1">
    <citation type="submission" date="2019-02" db="EMBL/GenBank/DDBJ databases">
        <title>Genomic Encyclopedia of Type Strains, Phase IV (KMG-IV): sequencing the most valuable type-strain genomes for metagenomic binning, comparative biology and taxonomic classification.</title>
        <authorList>
            <person name="Goeker M."/>
        </authorList>
    </citation>
    <scope>NUCLEOTIDE SEQUENCE [LARGE SCALE GENOMIC DNA]</scope>
    <source>
        <strain evidence="4 5">DSM 17196</strain>
    </source>
</reference>
<feature type="domain" description="HTH LytTR-type" evidence="3">
    <location>
        <begin position="132"/>
        <end position="229"/>
    </location>
</feature>
<keyword evidence="1" id="KW-0597">Phosphoprotein</keyword>
<dbReference type="Gene3D" id="2.40.50.1020">
    <property type="entry name" value="LytTr DNA-binding domain"/>
    <property type="match status" value="1"/>
</dbReference>
<dbReference type="Pfam" id="PF00072">
    <property type="entry name" value="Response_reg"/>
    <property type="match status" value="1"/>
</dbReference>
<dbReference type="SMART" id="SM00448">
    <property type="entry name" value="REC"/>
    <property type="match status" value="1"/>
</dbReference>
<dbReference type="GO" id="GO:0000156">
    <property type="term" value="F:phosphorelay response regulator activity"/>
    <property type="evidence" value="ECO:0007669"/>
    <property type="project" value="InterPro"/>
</dbReference>
<evidence type="ECO:0000259" key="3">
    <source>
        <dbReference type="PROSITE" id="PS50930"/>
    </source>
</evidence>
<dbReference type="PANTHER" id="PTHR37299">
    <property type="entry name" value="TRANSCRIPTIONAL REGULATOR-RELATED"/>
    <property type="match status" value="1"/>
</dbReference>
<dbReference type="Gene3D" id="3.40.50.2300">
    <property type="match status" value="1"/>
</dbReference>
<keyword evidence="5" id="KW-1185">Reference proteome</keyword>
<proteinExistence type="predicted"/>
<dbReference type="SUPFAM" id="SSF52172">
    <property type="entry name" value="CheY-like"/>
    <property type="match status" value="1"/>
</dbReference>
<name>A0A4Q7P1E0_9FLAO</name>
<gene>
    <name evidence="4" type="ORF">EV197_1955</name>
</gene>
<sequence length="235" mass="26805">MIRAIIIEDEPNAIELLQRYIAKIPFIECIQSFRNPVEALAFLQTKSVDLIFLDINMPQLSGISFLQTLKNPPHIILTTAYAEYAVQSYEYQVTDYLLKPIAFERFLKAVVQLNENIPSATVIKENQSSKELFIKSGAKQVKLNKDAIVYLAKDGNYITYYTEEKKVLARESIQEALEHLGSDFIQIHKSTIVNLNRIESYETSHINTSLGKLAIGPSYRTLFQEALKIRAEDKS</sequence>
<dbReference type="InterPro" id="IPR011006">
    <property type="entry name" value="CheY-like_superfamily"/>
</dbReference>
<comment type="caution">
    <text evidence="4">The sequence shown here is derived from an EMBL/GenBank/DDBJ whole genome shotgun (WGS) entry which is preliminary data.</text>
</comment>
<dbReference type="InterPro" id="IPR007492">
    <property type="entry name" value="LytTR_DNA-bd_dom"/>
</dbReference>
<dbReference type="Proteomes" id="UP000292262">
    <property type="component" value="Unassembled WGS sequence"/>
</dbReference>
<feature type="modified residue" description="4-aspartylphosphate" evidence="1">
    <location>
        <position position="54"/>
    </location>
</feature>
<dbReference type="InterPro" id="IPR001789">
    <property type="entry name" value="Sig_transdc_resp-reg_receiver"/>
</dbReference>
<feature type="domain" description="Response regulatory" evidence="2">
    <location>
        <begin position="3"/>
        <end position="114"/>
    </location>
</feature>
<dbReference type="Pfam" id="PF04397">
    <property type="entry name" value="LytTR"/>
    <property type="match status" value="1"/>
</dbReference>
<dbReference type="RefSeq" id="WP_130286511.1">
    <property type="nucleotide sequence ID" value="NZ_SGXE01000002.1"/>
</dbReference>
<evidence type="ECO:0000259" key="2">
    <source>
        <dbReference type="PROSITE" id="PS50110"/>
    </source>
</evidence>
<dbReference type="AlphaFoldDB" id="A0A4Q7P1E0"/>
<dbReference type="EMBL" id="SGXE01000002">
    <property type="protein sequence ID" value="RZS93377.1"/>
    <property type="molecule type" value="Genomic_DNA"/>
</dbReference>
<evidence type="ECO:0000313" key="4">
    <source>
        <dbReference type="EMBL" id="RZS93377.1"/>
    </source>
</evidence>
<dbReference type="PANTHER" id="PTHR37299:SF1">
    <property type="entry name" value="STAGE 0 SPORULATION PROTEIN A HOMOLOG"/>
    <property type="match status" value="1"/>
</dbReference>